<keyword evidence="3" id="KW-1185">Reference proteome</keyword>
<sequence length="167" mass="19180">MKNIKKNKLTTIYVLILIIIPLVGTIIYKNTNFYVGSDRYLSCKNAGERKVRLLEDLNNTSNGINFDFKDFTGIWDFIEVTSKEDERITIDDSSKIYKGKCYTVILDSDYNIIAKNNELDKKSTIEFDAIKNEKYFVRIVGKNANGVLDVKINGNDNVNISHRGFFD</sequence>
<keyword evidence="1" id="KW-1133">Transmembrane helix</keyword>
<proteinExistence type="predicted"/>
<comment type="caution">
    <text evidence="2">The sequence shown here is derived from an EMBL/GenBank/DDBJ whole genome shotgun (WGS) entry which is preliminary data.</text>
</comment>
<name>A0A6M0H3V3_9CLOT</name>
<accession>A0A6M0H3V3</accession>
<protein>
    <submittedName>
        <fullName evidence="2">Uncharacterized protein</fullName>
    </submittedName>
</protein>
<dbReference type="AlphaFoldDB" id="A0A6M0H3V3"/>
<dbReference type="RefSeq" id="WP_199870079.1">
    <property type="nucleotide sequence ID" value="NZ_JAAGPU010000017.1"/>
</dbReference>
<keyword evidence="1" id="KW-0472">Membrane</keyword>
<feature type="transmembrane region" description="Helical" evidence="1">
    <location>
        <begin position="12"/>
        <end position="28"/>
    </location>
</feature>
<organism evidence="2 3">
    <name type="scientific">Clostridium senegalense</name>
    <dbReference type="NCBI Taxonomy" id="1465809"/>
    <lineage>
        <taxon>Bacteria</taxon>
        <taxon>Bacillati</taxon>
        <taxon>Bacillota</taxon>
        <taxon>Clostridia</taxon>
        <taxon>Eubacteriales</taxon>
        <taxon>Clostridiaceae</taxon>
        <taxon>Clostridium</taxon>
    </lineage>
</organism>
<evidence type="ECO:0000256" key="1">
    <source>
        <dbReference type="SAM" id="Phobius"/>
    </source>
</evidence>
<reference evidence="2 3" key="1">
    <citation type="submission" date="2020-02" db="EMBL/GenBank/DDBJ databases">
        <title>Genome assembly of a novel Clostridium senegalense strain.</title>
        <authorList>
            <person name="Gupta T.B."/>
            <person name="Jauregui R."/>
            <person name="Maclean P."/>
            <person name="Nawarathana A."/>
            <person name="Brightwell G."/>
        </authorList>
    </citation>
    <scope>NUCLEOTIDE SEQUENCE [LARGE SCALE GENOMIC DNA]</scope>
    <source>
        <strain evidence="2 3">AGRFS4</strain>
    </source>
</reference>
<gene>
    <name evidence="2" type="ORF">G3M99_10155</name>
</gene>
<dbReference type="Proteomes" id="UP000481872">
    <property type="component" value="Unassembled WGS sequence"/>
</dbReference>
<evidence type="ECO:0000313" key="3">
    <source>
        <dbReference type="Proteomes" id="UP000481872"/>
    </source>
</evidence>
<keyword evidence="1" id="KW-0812">Transmembrane</keyword>
<evidence type="ECO:0000313" key="2">
    <source>
        <dbReference type="EMBL" id="NEU05207.1"/>
    </source>
</evidence>
<dbReference type="EMBL" id="JAAGPU010000017">
    <property type="protein sequence ID" value="NEU05207.1"/>
    <property type="molecule type" value="Genomic_DNA"/>
</dbReference>